<dbReference type="GeneID" id="5126970"/>
<dbReference type="KEGG" id="pgu:PGUG_02405"/>
<dbReference type="GO" id="GO:0005794">
    <property type="term" value="C:Golgi apparatus"/>
    <property type="evidence" value="ECO:0007669"/>
    <property type="project" value="TreeGrafter"/>
</dbReference>
<organism evidence="3 4">
    <name type="scientific">Meyerozyma guilliermondii (strain ATCC 6260 / CBS 566 / DSM 6381 / JCM 1539 / NBRC 10279 / NRRL Y-324)</name>
    <name type="common">Yeast</name>
    <name type="synonym">Candida guilliermondii</name>
    <dbReference type="NCBI Taxonomy" id="294746"/>
    <lineage>
        <taxon>Eukaryota</taxon>
        <taxon>Fungi</taxon>
        <taxon>Dikarya</taxon>
        <taxon>Ascomycota</taxon>
        <taxon>Saccharomycotina</taxon>
        <taxon>Pichiomycetes</taxon>
        <taxon>Debaryomycetaceae</taxon>
        <taxon>Meyerozyma</taxon>
    </lineage>
</organism>
<feature type="transmembrane region" description="Helical" evidence="2">
    <location>
        <begin position="228"/>
        <end position="248"/>
    </location>
</feature>
<dbReference type="PANTHER" id="PTHR34391:SF1">
    <property type="entry name" value="UPF0658 GOLGI APPARATUS MEMBRANE PROTEIN C1952.10C-RELATED"/>
    <property type="match status" value="1"/>
</dbReference>
<feature type="transmembrane region" description="Helical" evidence="2">
    <location>
        <begin position="65"/>
        <end position="86"/>
    </location>
</feature>
<feature type="transmembrane region" description="Helical" evidence="2">
    <location>
        <begin position="106"/>
        <end position="124"/>
    </location>
</feature>
<evidence type="ECO:0000313" key="3">
    <source>
        <dbReference type="EMBL" id="EDK38307.2"/>
    </source>
</evidence>
<dbReference type="AlphaFoldDB" id="A5DGK4"/>
<evidence type="ECO:0000313" key="4">
    <source>
        <dbReference type="Proteomes" id="UP000001997"/>
    </source>
</evidence>
<feature type="region of interest" description="Disordered" evidence="1">
    <location>
        <begin position="1"/>
        <end position="20"/>
    </location>
</feature>
<accession>A5DGK4</accession>
<dbReference type="OMA" id="FWTRREN"/>
<dbReference type="PANTHER" id="PTHR34391">
    <property type="entry name" value="UPF0658 GOLGI APPARATUS MEMBRANE PROTEIN C1952.10C-RELATED"/>
    <property type="match status" value="1"/>
</dbReference>
<evidence type="ECO:0000256" key="1">
    <source>
        <dbReference type="SAM" id="MobiDB-lite"/>
    </source>
</evidence>
<dbReference type="OrthoDB" id="2448307at2759"/>
<feature type="transmembrane region" description="Helical" evidence="2">
    <location>
        <begin position="254"/>
        <end position="272"/>
    </location>
</feature>
<dbReference type="eggNOG" id="ENOG502RRZT">
    <property type="taxonomic scope" value="Eukaryota"/>
</dbReference>
<dbReference type="Proteomes" id="UP000001997">
    <property type="component" value="Unassembled WGS sequence"/>
</dbReference>
<protein>
    <submittedName>
        <fullName evidence="3">Uncharacterized protein</fullName>
    </submittedName>
</protein>
<reference evidence="3 4" key="1">
    <citation type="journal article" date="2009" name="Nature">
        <title>Evolution of pathogenicity and sexual reproduction in eight Candida genomes.</title>
        <authorList>
            <person name="Butler G."/>
            <person name="Rasmussen M.D."/>
            <person name="Lin M.F."/>
            <person name="Santos M.A."/>
            <person name="Sakthikumar S."/>
            <person name="Munro C.A."/>
            <person name="Rheinbay E."/>
            <person name="Grabherr M."/>
            <person name="Forche A."/>
            <person name="Reedy J.L."/>
            <person name="Agrafioti I."/>
            <person name="Arnaud M.B."/>
            <person name="Bates S."/>
            <person name="Brown A.J."/>
            <person name="Brunke S."/>
            <person name="Costanzo M.C."/>
            <person name="Fitzpatrick D.A."/>
            <person name="de Groot P.W."/>
            <person name="Harris D."/>
            <person name="Hoyer L.L."/>
            <person name="Hube B."/>
            <person name="Klis F.M."/>
            <person name="Kodira C."/>
            <person name="Lennard N."/>
            <person name="Logue M.E."/>
            <person name="Martin R."/>
            <person name="Neiman A.M."/>
            <person name="Nikolaou E."/>
            <person name="Quail M.A."/>
            <person name="Quinn J."/>
            <person name="Santos M.C."/>
            <person name="Schmitzberger F.F."/>
            <person name="Sherlock G."/>
            <person name="Shah P."/>
            <person name="Silverstein K.A."/>
            <person name="Skrzypek M.S."/>
            <person name="Soll D."/>
            <person name="Staggs R."/>
            <person name="Stansfield I."/>
            <person name="Stumpf M.P."/>
            <person name="Sudbery P.E."/>
            <person name="Srikantha T."/>
            <person name="Zeng Q."/>
            <person name="Berman J."/>
            <person name="Berriman M."/>
            <person name="Heitman J."/>
            <person name="Gow N.A."/>
            <person name="Lorenz M.C."/>
            <person name="Birren B.W."/>
            <person name="Kellis M."/>
            <person name="Cuomo C.A."/>
        </authorList>
    </citation>
    <scope>NUCLEOTIDE SEQUENCE [LARGE SCALE GENOMIC DNA]</scope>
    <source>
        <strain evidence="4">ATCC 6260 / CBS 566 / DSM 6381 / JCM 1539 / NBRC 10279 / NRRL Y-324</strain>
    </source>
</reference>
<proteinExistence type="predicted"/>
<keyword evidence="4" id="KW-1185">Reference proteome</keyword>
<name>A5DGK4_PICGU</name>
<sequence>MEPHKSISIAPSLPETHHDDASSNFFQYANISPERNKEYELQDTTESYIAESETTQNPYIRGARIFMAISIVSALVLLAFEIYIYAVINRHKEKLGSNARYTELSIYLALFIFASVFQILLSYIGVRSKNLLLLTMLCVFYCGMLIYTGIQYQEISEFVNVVLHGAWKRATKGVNITAIAVIGITLVAQTYMIFGVLRKHVQWIRYKKIGADPKIRQLYLVYQIHRSLLMLNFFFFLGFTVQFIVIMVRDKSSVEFILTVIVLPITILLLIFCDFAITRELVWAALVAIVILACGCAYVLFKTIRLFTKYTSAYHFGFKPGSYFPGRKSLVTFGVLTLVLLFATIGLELYLICNFHSGLKDILGDSYSKVSWGKSTRDVESEESLEID</sequence>
<evidence type="ECO:0000256" key="2">
    <source>
        <dbReference type="SAM" id="Phobius"/>
    </source>
</evidence>
<keyword evidence="2" id="KW-0472">Membrane</keyword>
<dbReference type="RefSeq" id="XP_001484676.2">
    <property type="nucleotide sequence ID" value="XM_001484626.1"/>
</dbReference>
<feature type="transmembrane region" description="Helical" evidence="2">
    <location>
        <begin position="176"/>
        <end position="197"/>
    </location>
</feature>
<feature type="transmembrane region" description="Helical" evidence="2">
    <location>
        <begin position="281"/>
        <end position="301"/>
    </location>
</feature>
<feature type="transmembrane region" description="Helical" evidence="2">
    <location>
        <begin position="330"/>
        <end position="353"/>
    </location>
</feature>
<dbReference type="HOGENOM" id="CLU_029564_4_1_1"/>
<dbReference type="InParanoid" id="A5DGK4"/>
<keyword evidence="2" id="KW-1133">Transmembrane helix</keyword>
<keyword evidence="2" id="KW-0812">Transmembrane</keyword>
<dbReference type="EMBL" id="CH408157">
    <property type="protein sequence ID" value="EDK38307.2"/>
    <property type="molecule type" value="Genomic_DNA"/>
</dbReference>
<dbReference type="VEuPathDB" id="FungiDB:PGUG_02405"/>
<dbReference type="InterPro" id="IPR040410">
    <property type="entry name" value="UPF0658_Golgi"/>
</dbReference>
<feature type="transmembrane region" description="Helical" evidence="2">
    <location>
        <begin position="131"/>
        <end position="150"/>
    </location>
</feature>
<gene>
    <name evidence="3" type="ORF">PGUG_02405</name>
</gene>